<evidence type="ECO:0000313" key="2">
    <source>
        <dbReference type="EMBL" id="CAD8194473.1"/>
    </source>
</evidence>
<reference evidence="2" key="1">
    <citation type="submission" date="2021-01" db="EMBL/GenBank/DDBJ databases">
        <authorList>
            <consortium name="Genoscope - CEA"/>
            <person name="William W."/>
        </authorList>
    </citation>
    <scope>NUCLEOTIDE SEQUENCE</scope>
</reference>
<protein>
    <submittedName>
        <fullName evidence="2">Uncharacterized protein</fullName>
    </submittedName>
</protein>
<proteinExistence type="predicted"/>
<comment type="caution">
    <text evidence="2">The sequence shown here is derived from an EMBL/GenBank/DDBJ whole genome shotgun (WGS) entry which is preliminary data.</text>
</comment>
<sequence length="197" mass="23362">MQQKSDDSAHKNKQEVHQSQPHQLQYSSQTKQVPSKFQIDQIGKDIATLIIPAFKDMINQETDVQYRFDSFHSILNSVKQAEEDMNITQKNKQHTLDWWKVTGQVQEIFNYFQNLISSSYLVFQIDTMADFKYLSKILVDEQELYVEMSMQGKKLITIFQMQNNFHKCQMGFCLFRRILRKREHNQQNVCGKVAKKK</sequence>
<feature type="region of interest" description="Disordered" evidence="1">
    <location>
        <begin position="1"/>
        <end position="29"/>
    </location>
</feature>
<dbReference type="Proteomes" id="UP000689195">
    <property type="component" value="Unassembled WGS sequence"/>
</dbReference>
<dbReference type="EMBL" id="CAJJDO010000106">
    <property type="protein sequence ID" value="CAD8194473.1"/>
    <property type="molecule type" value="Genomic_DNA"/>
</dbReference>
<evidence type="ECO:0000313" key="3">
    <source>
        <dbReference type="Proteomes" id="UP000689195"/>
    </source>
</evidence>
<name>A0A8S1WXA1_9CILI</name>
<feature type="compositionally biased region" description="Polar residues" evidence="1">
    <location>
        <begin position="17"/>
        <end position="29"/>
    </location>
</feature>
<keyword evidence="3" id="KW-1185">Reference proteome</keyword>
<accession>A0A8S1WXA1</accession>
<dbReference type="AlphaFoldDB" id="A0A8S1WXA1"/>
<feature type="compositionally biased region" description="Basic and acidic residues" evidence="1">
    <location>
        <begin position="1"/>
        <end position="16"/>
    </location>
</feature>
<organism evidence="2 3">
    <name type="scientific">Paramecium pentaurelia</name>
    <dbReference type="NCBI Taxonomy" id="43138"/>
    <lineage>
        <taxon>Eukaryota</taxon>
        <taxon>Sar</taxon>
        <taxon>Alveolata</taxon>
        <taxon>Ciliophora</taxon>
        <taxon>Intramacronucleata</taxon>
        <taxon>Oligohymenophorea</taxon>
        <taxon>Peniculida</taxon>
        <taxon>Parameciidae</taxon>
        <taxon>Paramecium</taxon>
    </lineage>
</organism>
<gene>
    <name evidence="2" type="ORF">PPENT_87.1.T1060213</name>
</gene>
<evidence type="ECO:0000256" key="1">
    <source>
        <dbReference type="SAM" id="MobiDB-lite"/>
    </source>
</evidence>